<evidence type="ECO:0000313" key="1">
    <source>
        <dbReference type="EMBL" id="OGI50575.1"/>
    </source>
</evidence>
<proteinExistence type="predicted"/>
<name>A0A1F6TZK1_9PROT</name>
<dbReference type="SUPFAM" id="SSF101898">
    <property type="entry name" value="NHL repeat"/>
    <property type="match status" value="1"/>
</dbReference>
<dbReference type="Gene3D" id="2.120.10.30">
    <property type="entry name" value="TolB, C-terminal domain"/>
    <property type="match status" value="1"/>
</dbReference>
<protein>
    <recommendedName>
        <fullName evidence="3">SMP-30/Gluconolactonase/LRE-like region domain-containing protein</fullName>
    </recommendedName>
</protein>
<organism evidence="1 2">
    <name type="scientific">Candidatus Muproteobacteria bacterium RIFCSPLOWO2_01_FULL_60_18</name>
    <dbReference type="NCBI Taxonomy" id="1817768"/>
    <lineage>
        <taxon>Bacteria</taxon>
        <taxon>Pseudomonadati</taxon>
        <taxon>Pseudomonadota</taxon>
        <taxon>Candidatus Muproteobacteria</taxon>
    </lineage>
</organism>
<evidence type="ECO:0000313" key="2">
    <source>
        <dbReference type="Proteomes" id="UP000179037"/>
    </source>
</evidence>
<sequence length="301" mass="33208">MTVLFFSGGFLRLIKFDHFFRDLICGFTLVALMNTAAFAEDGPGPSEKVIAEAGWKFRVAAQNLPQIDNLAMADDGSLYATQELPFGAGKVIRLDRGKITTVVSGLSRPDGLLLHGKWLFIAEEIFNGRLLEYDLSSKKLRTLAVLNHPEGIDMFPDGDLVVSEDVMEGRLLRVRRDGQNLTEVILDDLKRPEGLIVMPDGAIVFAETATGRVLSYRNGEVNVVVDDLADPDQVEWAPDGALWITEDVDSGRLLRFKNGTIETVLSGLRSPQGMAFGTKGAVWLAERGRQRILVIHSQDRP</sequence>
<accession>A0A1F6TZK1</accession>
<dbReference type="InterPro" id="IPR051262">
    <property type="entry name" value="SMP-30/CGR1_Lactonase"/>
</dbReference>
<dbReference type="PANTHER" id="PTHR47572:SF4">
    <property type="entry name" value="LACTONASE DRP35"/>
    <property type="match status" value="1"/>
</dbReference>
<dbReference type="InterPro" id="IPR011042">
    <property type="entry name" value="6-blade_b-propeller_TolB-like"/>
</dbReference>
<dbReference type="PANTHER" id="PTHR47572">
    <property type="entry name" value="LIPOPROTEIN-RELATED"/>
    <property type="match status" value="1"/>
</dbReference>
<dbReference type="STRING" id="1817768.A3A87_05440"/>
<dbReference type="EMBL" id="MFTC01000066">
    <property type="protein sequence ID" value="OGI50575.1"/>
    <property type="molecule type" value="Genomic_DNA"/>
</dbReference>
<gene>
    <name evidence="1" type="ORF">A3A87_05440</name>
</gene>
<dbReference type="Proteomes" id="UP000179037">
    <property type="component" value="Unassembled WGS sequence"/>
</dbReference>
<comment type="caution">
    <text evidence="1">The sequence shown here is derived from an EMBL/GenBank/DDBJ whole genome shotgun (WGS) entry which is preliminary data.</text>
</comment>
<dbReference type="AlphaFoldDB" id="A0A1F6TZK1"/>
<evidence type="ECO:0008006" key="3">
    <source>
        <dbReference type="Google" id="ProtNLM"/>
    </source>
</evidence>
<reference evidence="1 2" key="1">
    <citation type="journal article" date="2016" name="Nat. Commun.">
        <title>Thousands of microbial genomes shed light on interconnected biogeochemical processes in an aquifer system.</title>
        <authorList>
            <person name="Anantharaman K."/>
            <person name="Brown C.T."/>
            <person name="Hug L.A."/>
            <person name="Sharon I."/>
            <person name="Castelle C.J."/>
            <person name="Probst A.J."/>
            <person name="Thomas B.C."/>
            <person name="Singh A."/>
            <person name="Wilkins M.J."/>
            <person name="Karaoz U."/>
            <person name="Brodie E.L."/>
            <person name="Williams K.H."/>
            <person name="Hubbard S.S."/>
            <person name="Banfield J.F."/>
        </authorList>
    </citation>
    <scope>NUCLEOTIDE SEQUENCE [LARGE SCALE GENOMIC DNA]</scope>
</reference>